<feature type="domain" description="UvrD-like helicase ATP-binding" evidence="6">
    <location>
        <begin position="200"/>
        <end position="625"/>
    </location>
</feature>
<dbReference type="SUPFAM" id="SSF52540">
    <property type="entry name" value="P-loop containing nucleoside triphosphate hydrolases"/>
    <property type="match status" value="1"/>
</dbReference>
<evidence type="ECO:0000256" key="1">
    <source>
        <dbReference type="ARBA" id="ARBA00022741"/>
    </source>
</evidence>
<gene>
    <name evidence="7" type="ORF">HMPREF9997_00301</name>
</gene>
<dbReference type="AlphaFoldDB" id="L1ML70"/>
<dbReference type="InterPro" id="IPR014016">
    <property type="entry name" value="UvrD-like_ATP-bd"/>
</dbReference>
<evidence type="ECO:0000256" key="3">
    <source>
        <dbReference type="ARBA" id="ARBA00022806"/>
    </source>
</evidence>
<dbReference type="GO" id="GO:0005829">
    <property type="term" value="C:cytosol"/>
    <property type="evidence" value="ECO:0007669"/>
    <property type="project" value="TreeGrafter"/>
</dbReference>
<dbReference type="EMBL" id="AMEM01000007">
    <property type="protein sequence ID" value="EKX92018.1"/>
    <property type="molecule type" value="Genomic_DNA"/>
</dbReference>
<dbReference type="InterPro" id="IPR027417">
    <property type="entry name" value="P-loop_NTPase"/>
</dbReference>
<keyword evidence="2 5" id="KW-0378">Hydrolase</keyword>
<name>L1ML70_9CORY</name>
<dbReference type="Pfam" id="PF01443">
    <property type="entry name" value="Viral_helicase1"/>
    <property type="match status" value="1"/>
</dbReference>
<dbReference type="PATRIC" id="fig|1035195.3.peg.282"/>
<protein>
    <submittedName>
        <fullName evidence="7">Viral RNA helicase</fullName>
    </submittedName>
</protein>
<keyword evidence="3 5" id="KW-0347">Helicase</keyword>
<dbReference type="GO" id="GO:0003677">
    <property type="term" value="F:DNA binding"/>
    <property type="evidence" value="ECO:0007669"/>
    <property type="project" value="InterPro"/>
</dbReference>
<dbReference type="GO" id="GO:0005524">
    <property type="term" value="F:ATP binding"/>
    <property type="evidence" value="ECO:0007669"/>
    <property type="project" value="UniProtKB-UniRule"/>
</dbReference>
<dbReference type="InterPro" id="IPR027351">
    <property type="entry name" value="(+)RNA_virus_helicase_core_dom"/>
</dbReference>
<evidence type="ECO:0000259" key="6">
    <source>
        <dbReference type="PROSITE" id="PS51198"/>
    </source>
</evidence>
<keyword evidence="1 5" id="KW-0547">Nucleotide-binding</keyword>
<dbReference type="eggNOG" id="COG3973">
    <property type="taxonomic scope" value="Bacteria"/>
</dbReference>
<evidence type="ECO:0000256" key="2">
    <source>
        <dbReference type="ARBA" id="ARBA00022801"/>
    </source>
</evidence>
<dbReference type="GO" id="GO:0016787">
    <property type="term" value="F:hydrolase activity"/>
    <property type="evidence" value="ECO:0007669"/>
    <property type="project" value="UniProtKB-UniRule"/>
</dbReference>
<proteinExistence type="predicted"/>
<dbReference type="GO" id="GO:0000725">
    <property type="term" value="P:recombinational repair"/>
    <property type="evidence" value="ECO:0007669"/>
    <property type="project" value="TreeGrafter"/>
</dbReference>
<dbReference type="InterPro" id="IPR000212">
    <property type="entry name" value="DNA_helicase_UvrD/REP"/>
</dbReference>
<dbReference type="Proteomes" id="UP000010445">
    <property type="component" value="Unassembled WGS sequence"/>
</dbReference>
<evidence type="ECO:0000313" key="8">
    <source>
        <dbReference type="Proteomes" id="UP000010445"/>
    </source>
</evidence>
<evidence type="ECO:0000313" key="7">
    <source>
        <dbReference type="EMBL" id="EKX92018.1"/>
    </source>
</evidence>
<sequence length="741" mass="81614">MVESTEHPDHAGHSAHAADIAVEQAYVDELFARIDADVVAANERLRDVMLRVDRATPDPEALVEREVEYHALNDKLDTLTVAQLGLVFGRITLDSEQGDDDVRYIGRMGIDAPEDHYRTLLLDWRAPMARPFYIATTANPEGVTTRRHIRTTGRTVVDIHDEQLVGDASDESASDVVSESALLRALNAARTAHMGNIVETIQREQDDIIRDPERGVMVVEGGPGTGKTAVALHRVAYLLYTWRDVLARSGVLIVGPNRAFLDYISRVLPELGETGVVLTTVGEMYPGVTPTGTDSLLAREVKGSAEMVHILRTAVQAYQTVPAEPVPLFVDGLTLYLTPAMVTTARGRARRSGLPHNQARAIFRDQALDLLAHAMADMIGADPLGGTNLLSSGDIAQLHEDLADEFVVDSALDELWPELTPQNVLEELLESPERISVAAADYDEETQSALYREDGSAWSAADAALLDELAQLLGTDDPEQERKAAEQRWQEQIEEAQDALDILTGSASQDLDDGFDAEILMAHDVIDAETLAQRQEIRDNRSTAERAKADRLWAYGHVVVDEAQELSPMEWRMIMRRCPSRWMTLVGDTAQTGSPAGVDSWTDTLEPYVQNRFRRHQLTVNYRTPADIMDVANTLLPMIAPTQTPSQAVRSTGIPVRFLPSGTEVSPLIDALRTEHPDRLTAHIDANNVAEIKGLEYDHVVLVEPQEIVGNSPQGWQDLYVALTRATQSLTVVGEMPTTEL</sequence>
<dbReference type="PANTHER" id="PTHR11070:SF45">
    <property type="entry name" value="DNA 3'-5' HELICASE"/>
    <property type="match status" value="1"/>
</dbReference>
<evidence type="ECO:0000256" key="5">
    <source>
        <dbReference type="PROSITE-ProRule" id="PRU00560"/>
    </source>
</evidence>
<reference evidence="7 8" key="1">
    <citation type="submission" date="2012-05" db="EMBL/GenBank/DDBJ databases">
        <authorList>
            <person name="Weinstock G."/>
            <person name="Sodergren E."/>
            <person name="Lobos E.A."/>
            <person name="Fulton L."/>
            <person name="Fulton R."/>
            <person name="Courtney L."/>
            <person name="Fronick C."/>
            <person name="O'Laughlin M."/>
            <person name="Godfrey J."/>
            <person name="Wilson R.M."/>
            <person name="Miner T."/>
            <person name="Farmer C."/>
            <person name="Delehaunty K."/>
            <person name="Cordes M."/>
            <person name="Minx P."/>
            <person name="Tomlinson C."/>
            <person name="Chen J."/>
            <person name="Wollam A."/>
            <person name="Pepin K.H."/>
            <person name="Bhonagiri V."/>
            <person name="Zhang X."/>
            <person name="Suruliraj S."/>
            <person name="Warren W."/>
            <person name="Mitreva M."/>
            <person name="Mardis E.R."/>
            <person name="Wilson R.K."/>
        </authorList>
    </citation>
    <scope>NUCLEOTIDE SEQUENCE [LARGE SCALE GENOMIC DNA]</scope>
    <source>
        <strain evidence="7 8">F0235</strain>
    </source>
</reference>
<feature type="binding site" evidence="5">
    <location>
        <begin position="221"/>
        <end position="228"/>
    </location>
    <ligand>
        <name>ATP</name>
        <dbReference type="ChEBI" id="CHEBI:30616"/>
    </ligand>
</feature>
<dbReference type="STRING" id="1035195.HMPREF9997_00301"/>
<dbReference type="GO" id="GO:0043138">
    <property type="term" value="F:3'-5' DNA helicase activity"/>
    <property type="evidence" value="ECO:0007669"/>
    <property type="project" value="TreeGrafter"/>
</dbReference>
<evidence type="ECO:0000256" key="4">
    <source>
        <dbReference type="ARBA" id="ARBA00022840"/>
    </source>
</evidence>
<dbReference type="RefSeq" id="WP_006061997.1">
    <property type="nucleotide sequence ID" value="NZ_KB290822.1"/>
</dbReference>
<dbReference type="PROSITE" id="PS51198">
    <property type="entry name" value="UVRD_HELICASE_ATP_BIND"/>
    <property type="match status" value="1"/>
</dbReference>
<accession>L1ML70</accession>
<keyword evidence="8" id="KW-1185">Reference proteome</keyword>
<organism evidence="7 8">
    <name type="scientific">Corynebacterium durum F0235</name>
    <dbReference type="NCBI Taxonomy" id="1035195"/>
    <lineage>
        <taxon>Bacteria</taxon>
        <taxon>Bacillati</taxon>
        <taxon>Actinomycetota</taxon>
        <taxon>Actinomycetes</taxon>
        <taxon>Mycobacteriales</taxon>
        <taxon>Corynebacteriaceae</taxon>
        <taxon>Corynebacterium</taxon>
    </lineage>
</organism>
<dbReference type="OrthoDB" id="9787585at2"/>
<dbReference type="Gene3D" id="3.40.50.300">
    <property type="entry name" value="P-loop containing nucleotide triphosphate hydrolases"/>
    <property type="match status" value="3"/>
</dbReference>
<comment type="caution">
    <text evidence="7">The sequence shown here is derived from an EMBL/GenBank/DDBJ whole genome shotgun (WGS) entry which is preliminary data.</text>
</comment>
<dbReference type="HOGENOM" id="CLU_010312_3_1_11"/>
<keyword evidence="4 5" id="KW-0067">ATP-binding</keyword>
<dbReference type="PANTHER" id="PTHR11070">
    <property type="entry name" value="UVRD / RECB / PCRA DNA HELICASE FAMILY MEMBER"/>
    <property type="match status" value="1"/>
</dbReference>